<evidence type="ECO:0000313" key="8">
    <source>
        <dbReference type="Proteomes" id="UP000242847"/>
    </source>
</evidence>
<keyword evidence="8" id="KW-1185">Reference proteome</keyword>
<comment type="caution">
    <text evidence="7">The sequence shown here is derived from an EMBL/GenBank/DDBJ whole genome shotgun (WGS) entry which is preliminary data.</text>
</comment>
<dbReference type="InterPro" id="IPR030678">
    <property type="entry name" value="Peptide/Ni-bd"/>
</dbReference>
<reference evidence="7 8" key="1">
    <citation type="submission" date="2017-01" db="EMBL/GenBank/DDBJ databases">
        <title>Draft genome sequence of Pseudomonas pachastrellae type strain CCUG 46540T from a deep sea.</title>
        <authorList>
            <person name="Gomila M."/>
            <person name="Mulet M."/>
            <person name="Lalucat J."/>
            <person name="Garcia-Valdes E."/>
        </authorList>
    </citation>
    <scope>NUCLEOTIDE SEQUENCE [LARGE SCALE GENOMIC DNA]</scope>
    <source>
        <strain evidence="7 8">CCUG 46540</strain>
    </source>
</reference>
<keyword evidence="3" id="KW-0813">Transport</keyword>
<evidence type="ECO:0000256" key="2">
    <source>
        <dbReference type="ARBA" id="ARBA00022856"/>
    </source>
</evidence>
<dbReference type="AlphaFoldDB" id="A0A1S8DE11"/>
<feature type="signal peptide" evidence="5">
    <location>
        <begin position="1"/>
        <end position="22"/>
    </location>
</feature>
<feature type="compositionally biased region" description="Low complexity" evidence="4">
    <location>
        <begin position="611"/>
        <end position="625"/>
    </location>
</feature>
<dbReference type="CDD" id="cd08497">
    <property type="entry name" value="MbnE-like"/>
    <property type="match status" value="1"/>
</dbReference>
<feature type="chain" id="PRO_5010589443" description="Solute-binding protein family 5 domain-containing protein" evidence="5">
    <location>
        <begin position="23"/>
        <end position="625"/>
    </location>
</feature>
<protein>
    <recommendedName>
        <fullName evidence="6">Solute-binding protein family 5 domain-containing protein</fullName>
    </recommendedName>
</protein>
<evidence type="ECO:0000256" key="1">
    <source>
        <dbReference type="ARBA" id="ARBA00022729"/>
    </source>
</evidence>
<dbReference type="GO" id="GO:1904680">
    <property type="term" value="F:peptide transmembrane transporter activity"/>
    <property type="evidence" value="ECO:0007669"/>
    <property type="project" value="TreeGrafter"/>
</dbReference>
<keyword evidence="1 5" id="KW-0732">Signal</keyword>
<dbReference type="Gene3D" id="3.10.105.10">
    <property type="entry name" value="Dipeptide-binding Protein, Domain 3"/>
    <property type="match status" value="1"/>
</dbReference>
<dbReference type="PIRSF" id="PIRSF002741">
    <property type="entry name" value="MppA"/>
    <property type="match status" value="1"/>
</dbReference>
<dbReference type="Proteomes" id="UP000242847">
    <property type="component" value="Unassembled WGS sequence"/>
</dbReference>
<evidence type="ECO:0000256" key="3">
    <source>
        <dbReference type="ARBA" id="ARBA00022927"/>
    </source>
</evidence>
<dbReference type="GO" id="GO:0030288">
    <property type="term" value="C:outer membrane-bounded periplasmic space"/>
    <property type="evidence" value="ECO:0007669"/>
    <property type="project" value="TreeGrafter"/>
</dbReference>
<dbReference type="FunFam" id="3.10.105.10:FF:000005">
    <property type="entry name" value="ABC transporter substrate-binding protein"/>
    <property type="match status" value="1"/>
</dbReference>
<dbReference type="GO" id="GO:0043190">
    <property type="term" value="C:ATP-binding cassette (ABC) transporter complex"/>
    <property type="evidence" value="ECO:0007669"/>
    <property type="project" value="InterPro"/>
</dbReference>
<dbReference type="GO" id="GO:0015833">
    <property type="term" value="P:peptide transport"/>
    <property type="evidence" value="ECO:0007669"/>
    <property type="project" value="UniProtKB-KW"/>
</dbReference>
<name>A0A1S8DE11_9GAMM</name>
<evidence type="ECO:0000259" key="6">
    <source>
        <dbReference type="Pfam" id="PF00496"/>
    </source>
</evidence>
<dbReference type="STRING" id="254161.SAMN05216256_12441"/>
<sequence length="625" mass="70307">MRLSLKSCSLALLMCAAGALQAAPQHAVTLYDEAPKYPADFTHFDYVNPDAPKGGTLRLSGFGGFDSLNPYISRGTSAEQLGLIYDTLTFHSLDEPFTEYGLVAESIEKAEDGSWVRFKLRPEARFHDGAAITADDVVFTFNTLIEQGAPFYRAYYGDVDRVVADDPHSVTFHFKHSGNRELPLVLGQLPVLPKHYWEGRDFSKGSLEAPLGSGPYQIGQVRPGRSVSFERVKDYWAKDLPVQRGFYNFDRIVVDYYRDGNVTLEAFKAGQFDFNQEMAAKNWATGYSSPALSAGRIIKEEIPNNNTQGMQGFVFNMRKPYFADARVRQAIALLFDFEWSNAKLFHGAYTRTTSYFDNSELAAQGEPDADELALLEPLRDQLPASVFGPVWTPPKTDGSGTIRDQRREAYALLQEAGWQIVDDQLVNADGEPLQFEFLLVQAEFERVLLPFKRNLASLGINMELRRVDVSQYINRLRSRDFDMVVTSFGQSNSPGNEQREYWHSSSADNPGSRNLMGLKDPAIDTLVEGLIQADSRDSLVTYTHALDRALRSLHLVVPNWYTKVYRAAYWNKFGHPEQPPKYDLGLYTWWVDPAKDERLRSEQEQVVEPQASAADTAGDAAPEAE</sequence>
<evidence type="ECO:0000256" key="4">
    <source>
        <dbReference type="SAM" id="MobiDB-lite"/>
    </source>
</evidence>
<accession>A0A1S8DE11</accession>
<organism evidence="7 8">
    <name type="scientific">Halopseudomonas pachastrellae</name>
    <dbReference type="NCBI Taxonomy" id="254161"/>
    <lineage>
        <taxon>Bacteria</taxon>
        <taxon>Pseudomonadati</taxon>
        <taxon>Pseudomonadota</taxon>
        <taxon>Gammaproteobacteria</taxon>
        <taxon>Pseudomonadales</taxon>
        <taxon>Pseudomonadaceae</taxon>
        <taxon>Halopseudomonas</taxon>
    </lineage>
</organism>
<dbReference type="OrthoDB" id="9803988at2"/>
<dbReference type="Gene3D" id="3.40.190.10">
    <property type="entry name" value="Periplasmic binding protein-like II"/>
    <property type="match status" value="1"/>
</dbReference>
<evidence type="ECO:0000256" key="5">
    <source>
        <dbReference type="SAM" id="SignalP"/>
    </source>
</evidence>
<dbReference type="RefSeq" id="WP_083728985.1">
    <property type="nucleotide sequence ID" value="NZ_FOUD01000024.1"/>
</dbReference>
<feature type="domain" description="Solute-binding protein family 5" evidence="6">
    <location>
        <begin position="102"/>
        <end position="507"/>
    </location>
</feature>
<proteinExistence type="predicted"/>
<dbReference type="InterPro" id="IPR039424">
    <property type="entry name" value="SBP_5"/>
</dbReference>
<dbReference type="PANTHER" id="PTHR30290:SF64">
    <property type="entry name" value="ABC TRANSPORTER PERIPLASMIC BINDING PROTEIN"/>
    <property type="match status" value="1"/>
</dbReference>
<gene>
    <name evidence="7" type="ORF">BXT89_16905</name>
</gene>
<dbReference type="InterPro" id="IPR000914">
    <property type="entry name" value="SBP_5_dom"/>
</dbReference>
<dbReference type="PANTHER" id="PTHR30290">
    <property type="entry name" value="PERIPLASMIC BINDING COMPONENT OF ABC TRANSPORTER"/>
    <property type="match status" value="1"/>
</dbReference>
<dbReference type="Pfam" id="PF00496">
    <property type="entry name" value="SBP_bac_5"/>
    <property type="match status" value="1"/>
</dbReference>
<evidence type="ECO:0000313" key="7">
    <source>
        <dbReference type="EMBL" id="ONM42647.1"/>
    </source>
</evidence>
<feature type="region of interest" description="Disordered" evidence="4">
    <location>
        <begin position="598"/>
        <end position="625"/>
    </location>
</feature>
<dbReference type="GO" id="GO:0015031">
    <property type="term" value="P:protein transport"/>
    <property type="evidence" value="ECO:0007669"/>
    <property type="project" value="UniProtKB-KW"/>
</dbReference>
<keyword evidence="3" id="KW-0653">Protein transport</keyword>
<dbReference type="SUPFAM" id="SSF53850">
    <property type="entry name" value="Periplasmic binding protein-like II"/>
    <property type="match status" value="1"/>
</dbReference>
<dbReference type="EMBL" id="MUBC01000055">
    <property type="protein sequence ID" value="ONM42647.1"/>
    <property type="molecule type" value="Genomic_DNA"/>
</dbReference>
<keyword evidence="2" id="KW-0571">Peptide transport</keyword>
<dbReference type="GO" id="GO:0042884">
    <property type="term" value="P:microcin transport"/>
    <property type="evidence" value="ECO:0007669"/>
    <property type="project" value="TreeGrafter"/>
</dbReference>